<comment type="caution">
    <text evidence="1">The sequence shown here is derived from an EMBL/GenBank/DDBJ whole genome shotgun (WGS) entry which is preliminary data.</text>
</comment>
<dbReference type="Proteomes" id="UP000682111">
    <property type="component" value="Unassembled WGS sequence"/>
</dbReference>
<dbReference type="AlphaFoldDB" id="A0A919WGR4"/>
<dbReference type="EMBL" id="BORC01000002">
    <property type="protein sequence ID" value="GIN61695.1"/>
    <property type="molecule type" value="Genomic_DNA"/>
</dbReference>
<accession>A0A919WGR4</accession>
<keyword evidence="2" id="KW-1185">Reference proteome</keyword>
<reference evidence="1" key="1">
    <citation type="submission" date="2021-03" db="EMBL/GenBank/DDBJ databases">
        <title>Antimicrobial resistance genes in bacteria isolated from Japanese honey, and their potential for conferring macrolide and lincosamide resistance in the American foulbrood pathogen Paenibacillus larvae.</title>
        <authorList>
            <person name="Okamoto M."/>
            <person name="Kumagai M."/>
            <person name="Kanamori H."/>
            <person name="Takamatsu D."/>
        </authorList>
    </citation>
    <scope>NUCLEOTIDE SEQUENCE</scope>
    <source>
        <strain evidence="1">J27TS8</strain>
    </source>
</reference>
<gene>
    <name evidence="1" type="ORF">J27TS8_16880</name>
</gene>
<evidence type="ECO:0008006" key="3">
    <source>
        <dbReference type="Google" id="ProtNLM"/>
    </source>
</evidence>
<protein>
    <recommendedName>
        <fullName evidence="3">Fur-regulated basic protein FbpA</fullName>
    </recommendedName>
</protein>
<evidence type="ECO:0000313" key="1">
    <source>
        <dbReference type="EMBL" id="GIN61695.1"/>
    </source>
</evidence>
<proteinExistence type="predicted"/>
<sequence>MGKWLRHAVEKRRNDLICRLHPYFVCQKEENELYKLSLSELEEEFRNLKMELHPHSELNSIRWSNKSYFS</sequence>
<name>A0A919WGR4_9BACI</name>
<dbReference type="RefSeq" id="WP_095308511.1">
    <property type="nucleotide sequence ID" value="NZ_BORC01000002.1"/>
</dbReference>
<evidence type="ECO:0000313" key="2">
    <source>
        <dbReference type="Proteomes" id="UP000682111"/>
    </source>
</evidence>
<organism evidence="1 2">
    <name type="scientific">Robertmurraya siralis</name>
    <dbReference type="NCBI Taxonomy" id="77777"/>
    <lineage>
        <taxon>Bacteria</taxon>
        <taxon>Bacillati</taxon>
        <taxon>Bacillota</taxon>
        <taxon>Bacilli</taxon>
        <taxon>Bacillales</taxon>
        <taxon>Bacillaceae</taxon>
        <taxon>Robertmurraya</taxon>
    </lineage>
</organism>